<accession>A0AAN6S8M2</accession>
<gene>
    <name evidence="2" type="ORF">QBC46DRAFT_417891</name>
</gene>
<dbReference type="AlphaFoldDB" id="A0AAN6S8M2"/>
<feature type="region of interest" description="Disordered" evidence="1">
    <location>
        <begin position="294"/>
        <end position="313"/>
    </location>
</feature>
<protein>
    <submittedName>
        <fullName evidence="2">Uncharacterized protein</fullName>
    </submittedName>
</protein>
<feature type="compositionally biased region" description="Polar residues" evidence="1">
    <location>
        <begin position="294"/>
        <end position="309"/>
    </location>
</feature>
<feature type="region of interest" description="Disordered" evidence="1">
    <location>
        <begin position="698"/>
        <end position="733"/>
    </location>
</feature>
<sequence>MFKVVKRSRSLRVGAPLGVVRQPHAGVGDEEGAHGPAAPFNTIPGLVSGPTLQDTKSRHAPQNADLSPVRFPDGRNPYLDRPLPPPPPPKNTAAAAAVQPPTMPARPSTSSGPGTSKTVKGTPNFDKRLSKDDMFLTSQMRMGMGMGKSKGLQPHRIGVRNGALPTPEPSPNNMASPLLPPSIPTRMQTPESLGSGEIPIGMALGSPSHASFQFGWQPQPQPQMQVHTPPRDVFAPPTVQQAPEPVVQRQKTQRRRLFGLFGSRKNSEPAKPVLTPEARDVSSNGISMATRSITPTQQGESTPFRSNTVGGKKAPKYKPIIVRSRTESQMETLVQEGGHGANSTASAWQPLVESSNLAPSNSTGGSVGLLDVEIPDIRLERYSIMFSGVLNPQGTPSSLLARRQATLEKLKTINDRIESEEEERERARYRRATSPQPTKSPGFTLFPPADPQTPRRLTPRMRSNTSPALLPSPSRAGFEFGLNQHPPEQQPQQATVKKERKTVTIISPRTMDERNRLAQVEKLREQQQQQQAETQRTQEETTHHVGRGHGFHFGPEESALILDSPQSMSSSEYYPGEEVAEPQLFPLPMPHAVPLKPTIPEPQWQMISPATSGVSGATGGSVASSVTTKRSLSSASSSAGSVQTQITRPSSPKLDLKIAEGDAALKAAVEISIARQISISRQQRQLLRPLQTNVVNVQTTTQGSGGGGGGGVVGRGMRRSASPNSATTTAKSKGVMTVAGGRVAETKFSTPTLVVPEETLDSQLALAAHRKSERVILEAA</sequence>
<feature type="region of interest" description="Disordered" evidence="1">
    <location>
        <begin position="263"/>
        <end position="282"/>
    </location>
</feature>
<name>A0AAN6S8M2_9PEZI</name>
<feature type="region of interest" description="Disordered" evidence="1">
    <location>
        <begin position="416"/>
        <end position="471"/>
    </location>
</feature>
<reference evidence="3" key="1">
    <citation type="journal article" date="2023" name="Mol. Phylogenet. Evol.">
        <title>Genome-scale phylogeny and comparative genomics of the fungal order Sordariales.</title>
        <authorList>
            <person name="Hensen N."/>
            <person name="Bonometti L."/>
            <person name="Westerberg I."/>
            <person name="Brannstrom I.O."/>
            <person name="Guillou S."/>
            <person name="Cros-Aarteil S."/>
            <person name="Calhoun S."/>
            <person name="Haridas S."/>
            <person name="Kuo A."/>
            <person name="Mondo S."/>
            <person name="Pangilinan J."/>
            <person name="Riley R."/>
            <person name="LaButti K."/>
            <person name="Andreopoulos B."/>
            <person name="Lipzen A."/>
            <person name="Chen C."/>
            <person name="Yan M."/>
            <person name="Daum C."/>
            <person name="Ng V."/>
            <person name="Clum A."/>
            <person name="Steindorff A."/>
            <person name="Ohm R.A."/>
            <person name="Martin F."/>
            <person name="Silar P."/>
            <person name="Natvig D.O."/>
            <person name="Lalanne C."/>
            <person name="Gautier V."/>
            <person name="Ament-Velasquez S.L."/>
            <person name="Kruys A."/>
            <person name="Hutchinson M.I."/>
            <person name="Powell A.J."/>
            <person name="Barry K."/>
            <person name="Miller A.N."/>
            <person name="Grigoriev I.V."/>
            <person name="Debuchy R."/>
            <person name="Gladieux P."/>
            <person name="Hiltunen Thoren M."/>
            <person name="Johannesson H."/>
        </authorList>
    </citation>
    <scope>NUCLEOTIDE SEQUENCE [LARGE SCALE GENOMIC DNA]</scope>
    <source>
        <strain evidence="3">CBS 340.73</strain>
    </source>
</reference>
<proteinExistence type="predicted"/>
<comment type="caution">
    <text evidence="2">The sequence shown here is derived from an EMBL/GenBank/DDBJ whole genome shotgun (WGS) entry which is preliminary data.</text>
</comment>
<feature type="compositionally biased region" description="Gly residues" evidence="1">
    <location>
        <begin position="703"/>
        <end position="714"/>
    </location>
</feature>
<keyword evidence="3" id="KW-1185">Reference proteome</keyword>
<organism evidence="2 3">
    <name type="scientific">Diplogelasinospora grovesii</name>
    <dbReference type="NCBI Taxonomy" id="303347"/>
    <lineage>
        <taxon>Eukaryota</taxon>
        <taxon>Fungi</taxon>
        <taxon>Dikarya</taxon>
        <taxon>Ascomycota</taxon>
        <taxon>Pezizomycotina</taxon>
        <taxon>Sordariomycetes</taxon>
        <taxon>Sordariomycetidae</taxon>
        <taxon>Sordariales</taxon>
        <taxon>Diplogelasinosporaceae</taxon>
        <taxon>Diplogelasinospora</taxon>
    </lineage>
</organism>
<evidence type="ECO:0000313" key="3">
    <source>
        <dbReference type="Proteomes" id="UP001303473"/>
    </source>
</evidence>
<evidence type="ECO:0000256" key="1">
    <source>
        <dbReference type="SAM" id="MobiDB-lite"/>
    </source>
</evidence>
<dbReference type="EMBL" id="MU853763">
    <property type="protein sequence ID" value="KAK3943821.1"/>
    <property type="molecule type" value="Genomic_DNA"/>
</dbReference>
<feature type="compositionally biased region" description="Low complexity" evidence="1">
    <location>
        <begin position="526"/>
        <end position="535"/>
    </location>
</feature>
<feature type="compositionally biased region" description="Polar residues" evidence="1">
    <location>
        <begin position="721"/>
        <end position="731"/>
    </location>
</feature>
<evidence type="ECO:0000313" key="2">
    <source>
        <dbReference type="EMBL" id="KAK3943821.1"/>
    </source>
</evidence>
<feature type="region of interest" description="Disordered" evidence="1">
    <location>
        <begin position="523"/>
        <end position="542"/>
    </location>
</feature>
<feature type="region of interest" description="Disordered" evidence="1">
    <location>
        <begin position="21"/>
        <end position="128"/>
    </location>
</feature>
<feature type="compositionally biased region" description="Low complexity" evidence="1">
    <location>
        <begin position="91"/>
        <end position="123"/>
    </location>
</feature>
<dbReference type="Proteomes" id="UP001303473">
    <property type="component" value="Unassembled WGS sequence"/>
</dbReference>